<dbReference type="Proteomes" id="UP000179243">
    <property type="component" value="Unassembled WGS sequence"/>
</dbReference>
<dbReference type="SUPFAM" id="SSF46894">
    <property type="entry name" value="C-terminal effector domain of the bipartite response regulators"/>
    <property type="match status" value="1"/>
</dbReference>
<evidence type="ECO:0000313" key="1">
    <source>
        <dbReference type="EMBL" id="OGK03839.1"/>
    </source>
</evidence>
<organism evidence="1 2">
    <name type="scientific">Candidatus Raymondbacteria bacterium RIFOXYD12_FULL_49_13</name>
    <dbReference type="NCBI Taxonomy" id="1817890"/>
    <lineage>
        <taxon>Bacteria</taxon>
        <taxon>Raymondiibacteriota</taxon>
    </lineage>
</organism>
<sequence>MVMRYNEPLYRPPAEANSLIFQAAYECPNNTCTFCAMYKEKKYRERDPIDTKTVETYQANIKFKLGIENASELSRYAIQWVQSSSPNT</sequence>
<reference evidence="1 2" key="1">
    <citation type="journal article" date="2016" name="Nat. Commun.">
        <title>Thousands of microbial genomes shed light on interconnected biogeochemical processes in an aquifer system.</title>
        <authorList>
            <person name="Anantharaman K."/>
            <person name="Brown C.T."/>
            <person name="Hug L.A."/>
            <person name="Sharon I."/>
            <person name="Castelle C.J."/>
            <person name="Probst A.J."/>
            <person name="Thomas B.C."/>
            <person name="Singh A."/>
            <person name="Wilkins M.J."/>
            <person name="Karaoz U."/>
            <person name="Brodie E.L."/>
            <person name="Williams K.H."/>
            <person name="Hubbard S.S."/>
            <person name="Banfield J.F."/>
        </authorList>
    </citation>
    <scope>NUCLEOTIDE SEQUENCE [LARGE SCALE GENOMIC DNA]</scope>
</reference>
<dbReference type="AlphaFoldDB" id="A0A1F7FB01"/>
<dbReference type="GO" id="GO:0006355">
    <property type="term" value="P:regulation of DNA-templated transcription"/>
    <property type="evidence" value="ECO:0007669"/>
    <property type="project" value="InterPro"/>
</dbReference>
<proteinExistence type="predicted"/>
<dbReference type="EMBL" id="MFYX01000081">
    <property type="protein sequence ID" value="OGK03839.1"/>
    <property type="molecule type" value="Genomic_DNA"/>
</dbReference>
<evidence type="ECO:0008006" key="3">
    <source>
        <dbReference type="Google" id="ProtNLM"/>
    </source>
</evidence>
<evidence type="ECO:0000313" key="2">
    <source>
        <dbReference type="Proteomes" id="UP000179243"/>
    </source>
</evidence>
<comment type="caution">
    <text evidence="1">The sequence shown here is derived from an EMBL/GenBank/DDBJ whole genome shotgun (WGS) entry which is preliminary data.</text>
</comment>
<name>A0A1F7FB01_UNCRA</name>
<accession>A0A1F7FB01</accession>
<dbReference type="GO" id="GO:0003677">
    <property type="term" value="F:DNA binding"/>
    <property type="evidence" value="ECO:0007669"/>
    <property type="project" value="InterPro"/>
</dbReference>
<gene>
    <name evidence="1" type="ORF">A2519_02295</name>
</gene>
<dbReference type="InterPro" id="IPR016032">
    <property type="entry name" value="Sig_transdc_resp-reg_C-effctor"/>
</dbReference>
<protein>
    <recommendedName>
        <fullName evidence="3">Radical SAM protein</fullName>
    </recommendedName>
</protein>